<protein>
    <submittedName>
        <fullName evidence="2">Uncharacterized protein</fullName>
    </submittedName>
</protein>
<name>A0A9P6XQ86_9FUNG</name>
<dbReference type="EMBL" id="JAANIU010012937">
    <property type="protein sequence ID" value="KAG1530217.1"/>
    <property type="molecule type" value="Genomic_DNA"/>
</dbReference>
<feature type="compositionally biased region" description="Basic residues" evidence="1">
    <location>
        <begin position="99"/>
        <end position="118"/>
    </location>
</feature>
<accession>A0A9P6XQ86</accession>
<reference evidence="2 3" key="1">
    <citation type="journal article" date="2020" name="Microb. Genom.">
        <title>Genetic diversity of clinical and environmental Mucorales isolates obtained from an investigation of mucormycosis cases among solid organ transplant recipients.</title>
        <authorList>
            <person name="Nguyen M.H."/>
            <person name="Kaul D."/>
            <person name="Muto C."/>
            <person name="Cheng S.J."/>
            <person name="Richter R.A."/>
            <person name="Bruno V.M."/>
            <person name="Liu G."/>
            <person name="Beyhan S."/>
            <person name="Sundermann A.J."/>
            <person name="Mounaud S."/>
            <person name="Pasculle A.W."/>
            <person name="Nierman W.C."/>
            <person name="Driscoll E."/>
            <person name="Cumbie R."/>
            <person name="Clancy C.J."/>
            <person name="Dupont C.L."/>
        </authorList>
    </citation>
    <scope>NUCLEOTIDE SEQUENCE [LARGE SCALE GENOMIC DNA]</scope>
    <source>
        <strain evidence="2 3">GL24</strain>
    </source>
</reference>
<dbReference type="Proteomes" id="UP000740926">
    <property type="component" value="Unassembled WGS sequence"/>
</dbReference>
<feature type="region of interest" description="Disordered" evidence="1">
    <location>
        <begin position="69"/>
        <end position="129"/>
    </location>
</feature>
<proteinExistence type="predicted"/>
<evidence type="ECO:0000313" key="2">
    <source>
        <dbReference type="EMBL" id="KAG1530217.1"/>
    </source>
</evidence>
<comment type="caution">
    <text evidence="2">The sequence shown here is derived from an EMBL/GenBank/DDBJ whole genome shotgun (WGS) entry which is preliminary data.</text>
</comment>
<dbReference type="AlphaFoldDB" id="A0A9P6XQ86"/>
<evidence type="ECO:0000313" key="3">
    <source>
        <dbReference type="Proteomes" id="UP000740926"/>
    </source>
</evidence>
<evidence type="ECO:0000256" key="1">
    <source>
        <dbReference type="SAM" id="MobiDB-lite"/>
    </source>
</evidence>
<gene>
    <name evidence="2" type="ORF">G6F50_017467</name>
</gene>
<keyword evidence="3" id="KW-1185">Reference proteome</keyword>
<sequence>MQDSDDRARRASLAQGLHGDLAELNRLVSELLAYERLEHPNEGESLQRIEANDWLQACLADARRDAERAGLALPGTQQPRGQRPAPCAFAGGSLTGGRWRPRLPARGRRRPRYRRGRPRKSDAAIHPAG</sequence>
<organism evidence="2 3">
    <name type="scientific">Rhizopus delemar</name>
    <dbReference type="NCBI Taxonomy" id="936053"/>
    <lineage>
        <taxon>Eukaryota</taxon>
        <taxon>Fungi</taxon>
        <taxon>Fungi incertae sedis</taxon>
        <taxon>Mucoromycota</taxon>
        <taxon>Mucoromycotina</taxon>
        <taxon>Mucoromycetes</taxon>
        <taxon>Mucorales</taxon>
        <taxon>Mucorineae</taxon>
        <taxon>Rhizopodaceae</taxon>
        <taxon>Rhizopus</taxon>
    </lineage>
</organism>